<dbReference type="OrthoDB" id="275178at2"/>
<dbReference type="InterPro" id="IPR027558">
    <property type="entry name" value="Pre_pil_HX9DG_C"/>
</dbReference>
<keyword evidence="3" id="KW-1185">Reference proteome</keyword>
<organism evidence="2 3">
    <name type="scientific">Capsulimonas corticalis</name>
    <dbReference type="NCBI Taxonomy" id="2219043"/>
    <lineage>
        <taxon>Bacteria</taxon>
        <taxon>Bacillati</taxon>
        <taxon>Armatimonadota</taxon>
        <taxon>Armatimonadia</taxon>
        <taxon>Capsulimonadales</taxon>
        <taxon>Capsulimonadaceae</taxon>
        <taxon>Capsulimonas</taxon>
    </lineage>
</organism>
<dbReference type="Gene3D" id="3.30.700.10">
    <property type="entry name" value="Glycoprotein, Type 4 Pilin"/>
    <property type="match status" value="1"/>
</dbReference>
<dbReference type="InterPro" id="IPR045584">
    <property type="entry name" value="Pilin-like"/>
</dbReference>
<accession>A0A402CUB9</accession>
<dbReference type="PANTHER" id="PTHR30093">
    <property type="entry name" value="GENERAL SECRETION PATHWAY PROTEIN G"/>
    <property type="match status" value="1"/>
</dbReference>
<dbReference type="SUPFAM" id="SSF54523">
    <property type="entry name" value="Pili subunits"/>
    <property type="match status" value="1"/>
</dbReference>
<dbReference type="InterPro" id="IPR012902">
    <property type="entry name" value="N_methyl_site"/>
</dbReference>
<dbReference type="EMBL" id="AP025739">
    <property type="protein sequence ID" value="BDI28920.1"/>
    <property type="molecule type" value="Genomic_DNA"/>
</dbReference>
<dbReference type="NCBIfam" id="TIGR04294">
    <property type="entry name" value="pre_pil_HX9DG"/>
    <property type="match status" value="1"/>
</dbReference>
<dbReference type="GO" id="GO:0015628">
    <property type="term" value="P:protein secretion by the type II secretion system"/>
    <property type="evidence" value="ECO:0007669"/>
    <property type="project" value="InterPro"/>
</dbReference>
<dbReference type="Proteomes" id="UP000287394">
    <property type="component" value="Chromosome"/>
</dbReference>
<dbReference type="KEGG" id="ccot:CCAX7_009710"/>
<protein>
    <submittedName>
        <fullName evidence="2">Uncharacterized protein</fullName>
    </submittedName>
</protein>
<dbReference type="InterPro" id="IPR000983">
    <property type="entry name" value="Bac_GSPG_pilin"/>
</dbReference>
<evidence type="ECO:0000256" key="1">
    <source>
        <dbReference type="ARBA" id="ARBA00022481"/>
    </source>
</evidence>
<dbReference type="Pfam" id="PF07596">
    <property type="entry name" value="SBP_bac_10"/>
    <property type="match status" value="1"/>
</dbReference>
<evidence type="ECO:0000313" key="2">
    <source>
        <dbReference type="EMBL" id="BDI28920.1"/>
    </source>
</evidence>
<proteinExistence type="predicted"/>
<dbReference type="Pfam" id="PF07963">
    <property type="entry name" value="N_methyl"/>
    <property type="match status" value="1"/>
</dbReference>
<gene>
    <name evidence="2" type="ORF">CCAX7_009710</name>
</gene>
<dbReference type="RefSeq" id="WP_119320976.1">
    <property type="nucleotide sequence ID" value="NZ_AP025739.1"/>
</dbReference>
<keyword evidence="1" id="KW-0488">Methylation</keyword>
<name>A0A402CUB9_9BACT</name>
<dbReference type="PRINTS" id="PR00813">
    <property type="entry name" value="BCTERIALGSPG"/>
</dbReference>
<dbReference type="AlphaFoldDB" id="A0A402CUB9"/>
<dbReference type="NCBIfam" id="TIGR02532">
    <property type="entry name" value="IV_pilin_GFxxxE"/>
    <property type="match status" value="1"/>
</dbReference>
<evidence type="ECO:0000313" key="3">
    <source>
        <dbReference type="Proteomes" id="UP000287394"/>
    </source>
</evidence>
<dbReference type="GO" id="GO:0015627">
    <property type="term" value="C:type II protein secretion system complex"/>
    <property type="evidence" value="ECO:0007669"/>
    <property type="project" value="InterPro"/>
</dbReference>
<dbReference type="InterPro" id="IPR011453">
    <property type="entry name" value="DUF1559"/>
</dbReference>
<reference evidence="2 3" key="1">
    <citation type="journal article" date="2019" name="Int. J. Syst. Evol. Microbiol.">
        <title>Capsulimonas corticalis gen. nov., sp. nov., an aerobic capsulated bacterium, of a novel bacterial order, Capsulimonadales ord. nov., of the class Armatimonadia of the phylum Armatimonadetes.</title>
        <authorList>
            <person name="Li J."/>
            <person name="Kudo C."/>
            <person name="Tonouchi A."/>
        </authorList>
    </citation>
    <scope>NUCLEOTIDE SEQUENCE [LARGE SCALE GENOMIC DNA]</scope>
    <source>
        <strain evidence="2 3">AX-7</strain>
    </source>
</reference>
<sequence length="301" mass="32714">MTHERSLPPAISKPRLSAFTLIELLVVVAIIGIIAAILFPVFAQAREKARQTSCSSNLRQLSMSILQYIQDNDETVPMVEYTVDGAVKPNDYFTWARVVQPYAKNWSILRCPDAEHDPRNAWQTPTDANFYHLQSSPSYGYNYNYLNPWQPCETTPILTDNYGLAIIAGPPVNLSQIQEPSRTVMLTDVKLFGDATSAPLASDFVDSPAVALPPTDCGIYTQGWGVGSTGDDPTLGADPTSTGSFDARHHGGGNVAFCDGHVHWMTPAALAAGTNWAPGIANTEVKITDPTKFLWSLDKGG</sequence>